<dbReference type="AlphaFoldDB" id="A0AAE6Y7U5"/>
<evidence type="ECO:0000313" key="5">
    <source>
        <dbReference type="Proteomes" id="UP000502504"/>
    </source>
</evidence>
<dbReference type="RefSeq" id="WP_078633517.1">
    <property type="nucleotide sequence ID" value="NZ_CM007717.1"/>
</dbReference>
<evidence type="ECO:0000313" key="2">
    <source>
        <dbReference type="EMBL" id="OOQ52060.1"/>
    </source>
</evidence>
<dbReference type="EMBL" id="LHQL01000008">
    <property type="protein sequence ID" value="OOQ52060.1"/>
    <property type="molecule type" value="Genomic_DNA"/>
</dbReference>
<dbReference type="Proteomes" id="UP000502504">
    <property type="component" value="Chromosome"/>
</dbReference>
<name>A0AAE6Y7U5_STRAT</name>
<organism evidence="3 5">
    <name type="scientific">Streptomyces antibioticus</name>
    <dbReference type="NCBI Taxonomy" id="1890"/>
    <lineage>
        <taxon>Bacteria</taxon>
        <taxon>Bacillati</taxon>
        <taxon>Actinomycetota</taxon>
        <taxon>Actinomycetes</taxon>
        <taxon>Kitasatosporales</taxon>
        <taxon>Streptomycetaceae</taxon>
        <taxon>Streptomyces</taxon>
    </lineage>
</organism>
<reference evidence="3 5" key="2">
    <citation type="submission" date="2020-03" db="EMBL/GenBank/DDBJ databases">
        <title>Is there a link between lipid content and antibiotic production in Streptomyces?</title>
        <authorList>
            <person name="David M."/>
            <person name="Lejeune C."/>
            <person name="Abreu S."/>
            <person name="Thibessard A."/>
            <person name="Leblond P."/>
            <person name="Chaminade P."/>
            <person name="Virolle M.-J."/>
        </authorList>
    </citation>
    <scope>NUCLEOTIDE SEQUENCE [LARGE SCALE GENOMIC DNA]</scope>
    <source>
        <strain evidence="3 5">DSM 41481</strain>
    </source>
</reference>
<evidence type="ECO:0008006" key="6">
    <source>
        <dbReference type="Google" id="ProtNLM"/>
    </source>
</evidence>
<protein>
    <recommendedName>
        <fullName evidence="6">Calcium-binding protein</fullName>
    </recommendedName>
</protein>
<evidence type="ECO:0000313" key="3">
    <source>
        <dbReference type="EMBL" id="QIT44578.1"/>
    </source>
</evidence>
<evidence type="ECO:0000313" key="4">
    <source>
        <dbReference type="Proteomes" id="UP000190306"/>
    </source>
</evidence>
<sequence length="277" mass="28735">MRKLAIGAVVSGALALGGLAAPAAQAAAPALTFTKVTVNKGKPIVVGTTAEVKVPVTYTLTRPADLTIDYKSNFAGVMLYRGSLKEQENSIEPDAAPVCTTTATTATTVTQSCKETLVVDPWESLYDSADAGTWKAGGFYGHLDQELDESDDHISVEYGFSLWGGLGTAKVQRAAKLTVNASPEPARAGKTLTVKGKLTRANWGSGTYTGYRGQKVTLQFKAKGTSTYKAVKTVTTGTGGALSTTTKATKSGAYRFVFAGTSTTAAKSAVGDSVVVK</sequence>
<keyword evidence="1" id="KW-0732">Signal</keyword>
<feature type="signal peptide" evidence="1">
    <location>
        <begin position="1"/>
        <end position="26"/>
    </location>
</feature>
<gene>
    <name evidence="2" type="ORF">AFM16_14025</name>
    <name evidence="3" type="ORF">HCX60_14230</name>
</gene>
<feature type="chain" id="PRO_5041964416" description="Calcium-binding protein" evidence="1">
    <location>
        <begin position="27"/>
        <end position="277"/>
    </location>
</feature>
<keyword evidence="4" id="KW-1185">Reference proteome</keyword>
<dbReference type="Proteomes" id="UP000190306">
    <property type="component" value="Chromosome"/>
</dbReference>
<reference evidence="2 4" key="1">
    <citation type="submission" date="2015-07" db="EMBL/GenBank/DDBJ databases">
        <title>Draft Genome Sequence of Streptomyces antibioticus, IMRU 3720 reveals insights in the evolution of actinomycin biosynthetic gene clusters in Streptomyces.</title>
        <authorList>
            <person name="Crnovcic I."/>
            <person name="Ruckert C."/>
            <person name="Kalinowksi J."/>
            <person name="Keller U."/>
        </authorList>
    </citation>
    <scope>NUCLEOTIDE SEQUENCE [LARGE SCALE GENOMIC DNA]</scope>
    <source>
        <strain evidence="2 4">DSM 41481</strain>
    </source>
</reference>
<proteinExistence type="predicted"/>
<dbReference type="EMBL" id="CP050692">
    <property type="protein sequence ID" value="QIT44578.1"/>
    <property type="molecule type" value="Genomic_DNA"/>
</dbReference>
<evidence type="ECO:0000256" key="1">
    <source>
        <dbReference type="SAM" id="SignalP"/>
    </source>
</evidence>
<accession>A0AAE6Y7U5</accession>